<name>A0A9X2BV17_9PROT</name>
<dbReference type="Proteomes" id="UP001139516">
    <property type="component" value="Unassembled WGS sequence"/>
</dbReference>
<keyword evidence="3" id="KW-1185">Reference proteome</keyword>
<evidence type="ECO:0000313" key="2">
    <source>
        <dbReference type="EMBL" id="MCK8784601.1"/>
    </source>
</evidence>
<sequence>MPARSGSGAARFPAASPVRTGGSAASCRQSDAGALAFGPARLSLGSLHGMTPGNPFPMTPAGQPTASGIHAHSIIPGLGDGPLETRGDGMVRCAGAHLDHVESGPVVRSGHSVQSNPAAIEEVRRIPPRQLAGPCPRGECRPPAGIRGQVALTTVR</sequence>
<organism evidence="2 3">
    <name type="scientific">Roseomonas acroporae</name>
    <dbReference type="NCBI Taxonomy" id="2937791"/>
    <lineage>
        <taxon>Bacteria</taxon>
        <taxon>Pseudomonadati</taxon>
        <taxon>Pseudomonadota</taxon>
        <taxon>Alphaproteobacteria</taxon>
        <taxon>Acetobacterales</taxon>
        <taxon>Roseomonadaceae</taxon>
        <taxon>Roseomonas</taxon>
    </lineage>
</organism>
<gene>
    <name evidence="2" type="ORF">M0638_09425</name>
</gene>
<evidence type="ECO:0000256" key="1">
    <source>
        <dbReference type="SAM" id="MobiDB-lite"/>
    </source>
</evidence>
<comment type="caution">
    <text evidence="2">The sequence shown here is derived from an EMBL/GenBank/DDBJ whole genome shotgun (WGS) entry which is preliminary data.</text>
</comment>
<proteinExistence type="predicted"/>
<reference evidence="2" key="1">
    <citation type="submission" date="2022-04" db="EMBL/GenBank/DDBJ databases">
        <title>Roseomonas acroporae sp. nov., isolated from coral Acropora digitifera.</title>
        <authorList>
            <person name="Sun H."/>
        </authorList>
    </citation>
    <scope>NUCLEOTIDE SEQUENCE</scope>
    <source>
        <strain evidence="2">NAR14</strain>
    </source>
</reference>
<accession>A0A9X2BV17</accession>
<protein>
    <submittedName>
        <fullName evidence="2">Uncharacterized protein</fullName>
    </submittedName>
</protein>
<dbReference type="AlphaFoldDB" id="A0A9X2BV17"/>
<dbReference type="EMBL" id="JALPRX010000035">
    <property type="protein sequence ID" value="MCK8784601.1"/>
    <property type="molecule type" value="Genomic_DNA"/>
</dbReference>
<dbReference type="RefSeq" id="WP_248666721.1">
    <property type="nucleotide sequence ID" value="NZ_JALPRX010000035.1"/>
</dbReference>
<evidence type="ECO:0000313" key="3">
    <source>
        <dbReference type="Proteomes" id="UP001139516"/>
    </source>
</evidence>
<feature type="region of interest" description="Disordered" evidence="1">
    <location>
        <begin position="1"/>
        <end position="27"/>
    </location>
</feature>